<feature type="transmembrane region" description="Helical" evidence="1">
    <location>
        <begin position="6"/>
        <end position="26"/>
    </location>
</feature>
<keyword evidence="1" id="KW-0812">Transmembrane</keyword>
<evidence type="ECO:0000256" key="1">
    <source>
        <dbReference type="SAM" id="Phobius"/>
    </source>
</evidence>
<sequence length="111" mass="12867">MSNGVISTIAYVLVVFLLFLVALYFFRKTHLLKRFFVWSGLQRLWERRTERRDTDRASIQLKRTTRVPSDGTSLIRVPLPREPERVYAENGQGRGVRRLSSDSDTLVNVAV</sequence>
<reference evidence="2 3" key="1">
    <citation type="submission" date="2024-02" db="EMBL/GenBank/DDBJ databases">
        <title>A draft genome for the cacao thread blight pathogen Marasmius crinis-equi.</title>
        <authorList>
            <person name="Cohen S.P."/>
            <person name="Baruah I.K."/>
            <person name="Amoako-Attah I."/>
            <person name="Bukari Y."/>
            <person name="Meinhardt L.W."/>
            <person name="Bailey B.A."/>
        </authorList>
    </citation>
    <scope>NUCLEOTIDE SEQUENCE [LARGE SCALE GENOMIC DNA]</scope>
    <source>
        <strain evidence="2 3">GH-76</strain>
    </source>
</reference>
<comment type="caution">
    <text evidence="2">The sequence shown here is derived from an EMBL/GenBank/DDBJ whole genome shotgun (WGS) entry which is preliminary data.</text>
</comment>
<proteinExistence type="predicted"/>
<dbReference type="EMBL" id="JBAHYK010000844">
    <property type="protein sequence ID" value="KAL0570979.1"/>
    <property type="molecule type" value="Genomic_DNA"/>
</dbReference>
<name>A0ABR3F7B2_9AGAR</name>
<dbReference type="Proteomes" id="UP001465976">
    <property type="component" value="Unassembled WGS sequence"/>
</dbReference>
<keyword evidence="1" id="KW-0472">Membrane</keyword>
<keyword evidence="3" id="KW-1185">Reference proteome</keyword>
<gene>
    <name evidence="2" type="ORF">V5O48_010977</name>
</gene>
<organism evidence="2 3">
    <name type="scientific">Marasmius crinis-equi</name>
    <dbReference type="NCBI Taxonomy" id="585013"/>
    <lineage>
        <taxon>Eukaryota</taxon>
        <taxon>Fungi</taxon>
        <taxon>Dikarya</taxon>
        <taxon>Basidiomycota</taxon>
        <taxon>Agaricomycotina</taxon>
        <taxon>Agaricomycetes</taxon>
        <taxon>Agaricomycetidae</taxon>
        <taxon>Agaricales</taxon>
        <taxon>Marasmiineae</taxon>
        <taxon>Marasmiaceae</taxon>
        <taxon>Marasmius</taxon>
    </lineage>
</organism>
<keyword evidence="1" id="KW-1133">Transmembrane helix</keyword>
<evidence type="ECO:0000313" key="3">
    <source>
        <dbReference type="Proteomes" id="UP001465976"/>
    </source>
</evidence>
<evidence type="ECO:0000313" key="2">
    <source>
        <dbReference type="EMBL" id="KAL0570979.1"/>
    </source>
</evidence>
<protein>
    <submittedName>
        <fullName evidence="2">Uncharacterized protein</fullName>
    </submittedName>
</protein>
<accession>A0ABR3F7B2</accession>